<evidence type="ECO:0000256" key="4">
    <source>
        <dbReference type="ARBA" id="ARBA00009280"/>
    </source>
</evidence>
<dbReference type="PROSITE" id="PS50081">
    <property type="entry name" value="ZF_DAG_PE_2"/>
    <property type="match status" value="2"/>
</dbReference>
<organism evidence="21">
    <name type="scientific">Scylla olivacea</name>
    <name type="common">Orange mud crab</name>
    <name type="synonym">Cancer olivacea</name>
    <dbReference type="NCBI Taxonomy" id="85551"/>
    <lineage>
        <taxon>Eukaryota</taxon>
        <taxon>Metazoa</taxon>
        <taxon>Ecdysozoa</taxon>
        <taxon>Arthropoda</taxon>
        <taxon>Crustacea</taxon>
        <taxon>Multicrustacea</taxon>
        <taxon>Malacostraca</taxon>
        <taxon>Eumalacostraca</taxon>
        <taxon>Eucarida</taxon>
        <taxon>Decapoda</taxon>
        <taxon>Pleocyemata</taxon>
        <taxon>Brachyura</taxon>
        <taxon>Eubrachyura</taxon>
        <taxon>Portunoidea</taxon>
        <taxon>Portunidae</taxon>
        <taxon>Portuninae</taxon>
        <taxon>Scylla</taxon>
    </lineage>
</organism>
<feature type="compositionally biased region" description="Acidic residues" evidence="16">
    <location>
        <begin position="1092"/>
        <end position="1101"/>
    </location>
</feature>
<dbReference type="InterPro" id="IPR011993">
    <property type="entry name" value="PH-like_dom_sf"/>
</dbReference>
<dbReference type="PROSITE" id="PS50146">
    <property type="entry name" value="DAGK"/>
    <property type="match status" value="1"/>
</dbReference>
<sequence>MATGGGEVHVSVPGRPSGAYAEVDSSESDGETEPAESFHRRISTNKEIKCSVSIKEGYLMKQTSSFQRWRKRYFKLKGHKLYYGKDTTSVIFDEIHLTDVSVAECSTKNVNHSFQCITPFRSLVLAAETRREMEEWIAALKSANTTTHYYEGTEQVHSLLSGQHNWYATSHARPTYCNVCREALSGVTSHGLSCEVCKFKTHKRCAAKAINNCKWTTLASVGKDIIEDEDGNLAMPHQWLEGNLPVSAKCAVCEKTCGSVLRLQDWRCLWCRSMVHTACRPLHPTRCPLGPCRISIVPPIVLSTIGTDESWEATRPQGCSPLLVFVNSKSGDNQGVRFLRRFKQLLNPAQVFDLMHGGPVLGLRLFKCFNPFRILICSGDGSVGWVLSEIDKLHMTNQCQIGVLPLGTGNDLARVLGWGSACDDDTHLPQTLERYERATTKMLDRWSIMSYVSHVPLPAQPKLEMETLHSQVAQYEDSVAAHLATLLQSDQHSEVIASAKVLCETIKALTVKVGRSWGEASHTTEGSVDTQEDSLSAKCTVLNDKLDLLLRALHEESVASISSVSTTTAEESSVMEESPDTSIDLDPIEKGASYKDSKNISNQQKKRTKKKHFIERDALMSRANSLKKAVREIIEHTEKAVDDQNEQTPIRLPPPTILLQPSEDVGQSDKHGEDMSALQVLPTIEGSSTEASPCPSPMPGAKPVFVSSITTNFPLPPVSPLPSVPSTHPLHLPHLSLSHQPPAGPPTMLLHPPGATSDSGTVDSLGLNFQMLSPLPDQRRDSHTEFEFPVNIPVPSEFADLSRKSSMVDGSFAHEKSAISLEGIEVRIQSSTDNLMDVCEDEPYMFEEKPIEERRESLPSLLDKSFTIDEDVEHSETKSEIEDRDQVEDSGSAAGESDEHDEPQEEEKEKTEEQESDEADETVKETQTGDGELGENGEDNSTPEADSSALDDTSKEVEEEVQGATQQEEEADAVSIKEKEEEVSLIKEDASTQEEKEEEKEKEKQEEEATEVHLTKPDEEMEAVSAVDEEQEVGLRREEPMGEDAAAEPSTPQVPLAEEEVPDIPEEELEAVLGSSGGGPPMERIVEGAEAVTEDEMEEEEKASRRISSGSTLKSQAGRISISAGRDKNRSPDRGGRGSFCKGVARDSTAARPSRKHLPIINPLVSLPMWPNITAGGSTGGLIRKVLLANADTLCAAASPLMDLDDSSLEGFTERCIMNNYFGIGIDAKITLDFHNKREEHPEKCRSRTKNFMWYGVLASKEWLCKTYKNLDQRVQLECDGERIPLPSLQGIVVLNIPSFMGGTNFWGGTKEDDSFLAPSFDDRILEVVAVFGSAQMAASRIINLQHHRIAQCSSIKITILGEAGEDGVPIQVDGEAWTQPPGIVRIVHKNRVQMLCRNRDLEVSLKAWEEKQRSLGSHTKQLTLLADEELPVLATLATLVADVISHVKMVIAANPCLEVTFGELATSATASLEKVWRDGKIIESPNLRMLATQLVHNIRHLQTEILHALKDDPTIMNQTLSDNLQTVLSSLDGVLKSKSVHEKDSLMHFASEEEGEPKRVHSKGLFKLKLKRDGRRGGFEREVREWGTEEVAAWLDTLLLSEYQESFLSHDIRGAELLNLERRDLKELGITKIGHIKRIQQGIREIKESKSHS</sequence>
<feature type="compositionally biased region" description="Basic and acidic residues" evidence="16">
    <location>
        <begin position="975"/>
        <end position="1018"/>
    </location>
</feature>
<feature type="compositionally biased region" description="Acidic residues" evidence="16">
    <location>
        <begin position="957"/>
        <end position="972"/>
    </location>
</feature>
<feature type="compositionally biased region" description="Basic residues" evidence="16">
    <location>
        <begin position="604"/>
        <end position="613"/>
    </location>
</feature>
<feature type="compositionally biased region" description="Acidic residues" evidence="16">
    <location>
        <begin position="24"/>
        <end position="34"/>
    </location>
</feature>
<dbReference type="Gene3D" id="1.10.150.50">
    <property type="entry name" value="Transcription Factor, Ets-1"/>
    <property type="match status" value="1"/>
</dbReference>
<dbReference type="SUPFAM" id="SSF47769">
    <property type="entry name" value="SAM/Pointed domain"/>
    <property type="match status" value="1"/>
</dbReference>
<evidence type="ECO:0000256" key="7">
    <source>
        <dbReference type="ARBA" id="ARBA00022679"/>
    </source>
</evidence>
<dbReference type="CDD" id="cd13274">
    <property type="entry name" value="PH_DGK_type2"/>
    <property type="match status" value="1"/>
</dbReference>
<evidence type="ECO:0000256" key="15">
    <source>
        <dbReference type="RuleBase" id="RU361128"/>
    </source>
</evidence>
<dbReference type="InterPro" id="IPR037607">
    <property type="entry name" value="DGK"/>
</dbReference>
<evidence type="ECO:0000256" key="2">
    <source>
        <dbReference type="ARBA" id="ARBA00002064"/>
    </source>
</evidence>
<keyword evidence="13" id="KW-0862">Zinc</keyword>
<dbReference type="FunFam" id="3.30.60.20:FF:000029">
    <property type="entry name" value="Diacylglycerol kinase"/>
    <property type="match status" value="1"/>
</dbReference>
<keyword evidence="10 15" id="KW-0547">Nucleotide-binding</keyword>
<dbReference type="GO" id="GO:0008270">
    <property type="term" value="F:zinc ion binding"/>
    <property type="evidence" value="ECO:0007669"/>
    <property type="project" value="UniProtKB-KW"/>
</dbReference>
<keyword evidence="14 15" id="KW-0067">ATP-binding</keyword>
<dbReference type="SUPFAM" id="SSF57889">
    <property type="entry name" value="Cysteine-rich domain"/>
    <property type="match status" value="2"/>
</dbReference>
<accession>A0A0P4WTB2</accession>
<dbReference type="FunFam" id="2.60.200.40:FF:000001">
    <property type="entry name" value="Diacylglycerol kinase"/>
    <property type="match status" value="1"/>
</dbReference>
<keyword evidence="11" id="KW-0863">Zinc-finger</keyword>
<keyword evidence="6" id="KW-0597">Phosphoprotein</keyword>
<feature type="domain" description="Phorbol-ester/DAG-type" evidence="18">
    <location>
        <begin position="236"/>
        <end position="287"/>
    </location>
</feature>
<dbReference type="Gene3D" id="2.60.200.40">
    <property type="match status" value="1"/>
</dbReference>
<keyword evidence="9" id="KW-0677">Repeat</keyword>
<protein>
    <recommendedName>
        <fullName evidence="15">Diacylglycerol kinase</fullName>
        <shortName evidence="15">DAG kinase</shortName>
        <ecNumber evidence="15">2.7.1.107</ecNumber>
    </recommendedName>
</protein>
<evidence type="ECO:0000256" key="12">
    <source>
        <dbReference type="ARBA" id="ARBA00022777"/>
    </source>
</evidence>
<dbReference type="Pfam" id="PF00169">
    <property type="entry name" value="PH"/>
    <property type="match status" value="1"/>
</dbReference>
<evidence type="ECO:0000256" key="6">
    <source>
        <dbReference type="ARBA" id="ARBA00022553"/>
    </source>
</evidence>
<dbReference type="InterPro" id="IPR016064">
    <property type="entry name" value="NAD/diacylglycerol_kinase_sf"/>
</dbReference>
<dbReference type="Gene3D" id="3.40.50.10330">
    <property type="entry name" value="Probable inorganic polyphosphate/atp-NAD kinase, domain 1"/>
    <property type="match status" value="1"/>
</dbReference>
<dbReference type="InterPro" id="IPR001206">
    <property type="entry name" value="Diacylglycerol_kinase_cat_dom"/>
</dbReference>
<dbReference type="PANTHER" id="PTHR11255">
    <property type="entry name" value="DIACYLGLYCEROL KINASE"/>
    <property type="match status" value="1"/>
</dbReference>
<evidence type="ECO:0000256" key="1">
    <source>
        <dbReference type="ARBA" id="ARBA00001383"/>
    </source>
</evidence>
<dbReference type="PANTHER" id="PTHR11255:SF109">
    <property type="entry name" value="DIACYLGLYCEROL KINASE ETA"/>
    <property type="match status" value="1"/>
</dbReference>
<evidence type="ECO:0000256" key="14">
    <source>
        <dbReference type="ARBA" id="ARBA00022840"/>
    </source>
</evidence>
<dbReference type="PROSITE" id="PS00479">
    <property type="entry name" value="ZF_DAG_PE_1"/>
    <property type="match status" value="2"/>
</dbReference>
<feature type="compositionally biased region" description="Basic and acidic residues" evidence="16">
    <location>
        <begin position="1125"/>
        <end position="1136"/>
    </location>
</feature>
<dbReference type="EC" id="2.7.1.107" evidence="15"/>
<evidence type="ECO:0000256" key="3">
    <source>
        <dbReference type="ARBA" id="ARBA00004496"/>
    </source>
</evidence>
<evidence type="ECO:0000256" key="16">
    <source>
        <dbReference type="SAM" id="MobiDB-lite"/>
    </source>
</evidence>
<dbReference type="InterPro" id="IPR000756">
    <property type="entry name" value="Diacylglycerol_kin_accessory"/>
</dbReference>
<feature type="compositionally biased region" description="Basic and acidic residues" evidence="16">
    <location>
        <begin position="587"/>
        <end position="598"/>
    </location>
</feature>
<dbReference type="CDD" id="cd20800">
    <property type="entry name" value="C1_DGK_typeII_rpt1"/>
    <property type="match status" value="1"/>
</dbReference>
<dbReference type="SMART" id="SM00454">
    <property type="entry name" value="SAM"/>
    <property type="match status" value="1"/>
</dbReference>
<evidence type="ECO:0000256" key="10">
    <source>
        <dbReference type="ARBA" id="ARBA00022741"/>
    </source>
</evidence>
<feature type="region of interest" description="Disordered" evidence="16">
    <location>
        <begin position="848"/>
        <end position="1061"/>
    </location>
</feature>
<dbReference type="InterPro" id="IPR002219">
    <property type="entry name" value="PKC_DAG/PE"/>
</dbReference>
<dbReference type="EMBL" id="GDRN01062357">
    <property type="protein sequence ID" value="JAI65083.1"/>
    <property type="molecule type" value="Transcribed_RNA"/>
</dbReference>
<name>A0A0P4WTB2_SCYOL</name>
<keyword evidence="7 15" id="KW-0808">Transferase</keyword>
<feature type="domain" description="SAM" evidence="19">
    <location>
        <begin position="1587"/>
        <end position="1650"/>
    </location>
</feature>
<dbReference type="InterPro" id="IPR013761">
    <property type="entry name" value="SAM/pointed_sf"/>
</dbReference>
<evidence type="ECO:0000313" key="21">
    <source>
        <dbReference type="EMBL" id="JAI65083.1"/>
    </source>
</evidence>
<dbReference type="GO" id="GO:0004143">
    <property type="term" value="F:ATP-dependent diacylglycerol kinase activity"/>
    <property type="evidence" value="ECO:0007669"/>
    <property type="project" value="UniProtKB-EC"/>
</dbReference>
<dbReference type="GO" id="GO:0046486">
    <property type="term" value="P:glycerolipid metabolic process"/>
    <property type="evidence" value="ECO:0007669"/>
    <property type="project" value="UniProtKB-ARBA"/>
</dbReference>
<evidence type="ECO:0000256" key="11">
    <source>
        <dbReference type="ARBA" id="ARBA00022771"/>
    </source>
</evidence>
<dbReference type="SMART" id="SM00045">
    <property type="entry name" value="DAGKa"/>
    <property type="match status" value="1"/>
</dbReference>
<comment type="similarity">
    <text evidence="4 15">Belongs to the eukaryotic diacylglycerol kinase family.</text>
</comment>
<dbReference type="GO" id="GO:0005524">
    <property type="term" value="F:ATP binding"/>
    <property type="evidence" value="ECO:0007669"/>
    <property type="project" value="UniProtKB-KW"/>
</dbReference>
<feature type="compositionally biased region" description="Acidic residues" evidence="16">
    <location>
        <begin position="896"/>
        <end position="906"/>
    </location>
</feature>
<dbReference type="InterPro" id="IPR046349">
    <property type="entry name" value="C1-like_sf"/>
</dbReference>
<dbReference type="SMART" id="SM00109">
    <property type="entry name" value="C1"/>
    <property type="match status" value="2"/>
</dbReference>
<evidence type="ECO:0000256" key="5">
    <source>
        <dbReference type="ARBA" id="ARBA00022490"/>
    </source>
</evidence>
<evidence type="ECO:0000256" key="9">
    <source>
        <dbReference type="ARBA" id="ARBA00022737"/>
    </source>
</evidence>
<comment type="subcellular location">
    <subcellularLocation>
        <location evidence="3">Cytoplasm</location>
    </subcellularLocation>
</comment>
<feature type="domain" description="Phorbol-ester/DAG-type" evidence="18">
    <location>
        <begin position="163"/>
        <end position="213"/>
    </location>
</feature>
<feature type="domain" description="DAGKc" evidence="20">
    <location>
        <begin position="317"/>
        <end position="451"/>
    </location>
</feature>
<dbReference type="InterPro" id="IPR001660">
    <property type="entry name" value="SAM"/>
</dbReference>
<dbReference type="CDD" id="cd20894">
    <property type="entry name" value="C1_DGKeta_rpt2"/>
    <property type="match status" value="1"/>
</dbReference>
<dbReference type="InterPro" id="IPR017438">
    <property type="entry name" value="ATP-NAD_kinase_N"/>
</dbReference>
<dbReference type="Gene3D" id="3.30.60.20">
    <property type="match status" value="2"/>
</dbReference>
<dbReference type="SMART" id="SM00046">
    <property type="entry name" value="DAGKc"/>
    <property type="match status" value="1"/>
</dbReference>
<evidence type="ECO:0000259" key="18">
    <source>
        <dbReference type="PROSITE" id="PS50081"/>
    </source>
</evidence>
<dbReference type="Pfam" id="PF00781">
    <property type="entry name" value="DAGK_cat"/>
    <property type="match status" value="1"/>
</dbReference>
<dbReference type="SUPFAM" id="SSF111331">
    <property type="entry name" value="NAD kinase/diacylglycerol kinase-like"/>
    <property type="match status" value="2"/>
</dbReference>
<feature type="compositionally biased region" description="Basic and acidic residues" evidence="16">
    <location>
        <begin position="848"/>
        <end position="857"/>
    </location>
</feature>
<evidence type="ECO:0000259" key="19">
    <source>
        <dbReference type="PROSITE" id="PS50105"/>
    </source>
</evidence>
<feature type="compositionally biased region" description="Acidic residues" evidence="16">
    <location>
        <begin position="1019"/>
        <end position="1032"/>
    </location>
</feature>
<dbReference type="PROSITE" id="PS50105">
    <property type="entry name" value="SAM_DOMAIN"/>
    <property type="match status" value="1"/>
</dbReference>
<comment type="function">
    <text evidence="2">Phosphorylates diacylglycerol (DAG) to generate phosphatidic acid (PA).</text>
</comment>
<feature type="compositionally biased region" description="Polar residues" evidence="16">
    <location>
        <begin position="1106"/>
        <end position="1115"/>
    </location>
</feature>
<dbReference type="FunFam" id="3.40.50.10330:FF:000001">
    <property type="entry name" value="Diacylglycerol kinase"/>
    <property type="match status" value="1"/>
</dbReference>
<dbReference type="InterPro" id="IPR054474">
    <property type="entry name" value="DGKD_4H"/>
</dbReference>
<keyword evidence="5" id="KW-0963">Cytoplasm</keyword>
<feature type="domain" description="PH" evidence="17">
    <location>
        <begin position="52"/>
        <end position="145"/>
    </location>
</feature>
<feature type="region of interest" description="Disordered" evidence="16">
    <location>
        <begin position="1"/>
        <end position="40"/>
    </location>
</feature>
<dbReference type="Pfam" id="PF00130">
    <property type="entry name" value="C1_1"/>
    <property type="match status" value="2"/>
</dbReference>
<feature type="region of interest" description="Disordered" evidence="16">
    <location>
        <begin position="640"/>
        <end position="670"/>
    </location>
</feature>
<dbReference type="GO" id="GO:0007200">
    <property type="term" value="P:phospholipase C-activating G protein-coupled receptor signaling pathway"/>
    <property type="evidence" value="ECO:0007669"/>
    <property type="project" value="InterPro"/>
</dbReference>
<dbReference type="Pfam" id="PF00536">
    <property type="entry name" value="SAM_1"/>
    <property type="match status" value="1"/>
</dbReference>
<dbReference type="PROSITE" id="PS50003">
    <property type="entry name" value="PH_DOMAIN"/>
    <property type="match status" value="1"/>
</dbReference>
<dbReference type="SUPFAM" id="SSF50729">
    <property type="entry name" value="PH domain-like"/>
    <property type="match status" value="1"/>
</dbReference>
<reference evidence="21" key="1">
    <citation type="submission" date="2015-09" db="EMBL/GenBank/DDBJ databases">
        <title>Scylla olivacea transcriptome.</title>
        <authorList>
            <person name="Ikhwanuddin M."/>
        </authorList>
    </citation>
    <scope>NUCLEOTIDE SEQUENCE</scope>
</reference>
<dbReference type="InterPro" id="IPR001849">
    <property type="entry name" value="PH_domain"/>
</dbReference>
<dbReference type="Gene3D" id="2.30.29.30">
    <property type="entry name" value="Pleckstrin-homology domain (PH domain)/Phosphotyrosine-binding domain (PTB)"/>
    <property type="match status" value="1"/>
</dbReference>
<dbReference type="Pfam" id="PF00609">
    <property type="entry name" value="DAGK_acc"/>
    <property type="match status" value="1"/>
</dbReference>
<dbReference type="Pfam" id="PF22944">
    <property type="entry name" value="DGKD_4H"/>
    <property type="match status" value="1"/>
</dbReference>
<feature type="region of interest" description="Disordered" evidence="16">
    <location>
        <begin position="560"/>
        <end position="614"/>
    </location>
</feature>
<dbReference type="InterPro" id="IPR047480">
    <property type="entry name" value="C1_DGKeta_rpt2"/>
</dbReference>
<dbReference type="FunFam" id="1.10.150.50:FF:000021">
    <property type="entry name" value="Diacylglycerol kinase"/>
    <property type="match status" value="1"/>
</dbReference>
<feature type="compositionally biased region" description="Low complexity" evidence="16">
    <location>
        <begin position="560"/>
        <end position="572"/>
    </location>
</feature>
<dbReference type="FunFam" id="2.30.29.30:FF:000286">
    <property type="entry name" value="PH-protein kinase domain containing protein"/>
    <property type="match status" value="1"/>
</dbReference>
<evidence type="ECO:0000259" key="20">
    <source>
        <dbReference type="PROSITE" id="PS50146"/>
    </source>
</evidence>
<keyword evidence="12 15" id="KW-0418">Kinase</keyword>
<comment type="catalytic activity">
    <reaction evidence="1 15">
        <text>a 1,2-diacyl-sn-glycerol + ATP = a 1,2-diacyl-sn-glycero-3-phosphate + ADP + H(+)</text>
        <dbReference type="Rhea" id="RHEA:10272"/>
        <dbReference type="ChEBI" id="CHEBI:15378"/>
        <dbReference type="ChEBI" id="CHEBI:17815"/>
        <dbReference type="ChEBI" id="CHEBI:30616"/>
        <dbReference type="ChEBI" id="CHEBI:58608"/>
        <dbReference type="ChEBI" id="CHEBI:456216"/>
        <dbReference type="EC" id="2.7.1.107"/>
    </reaction>
</comment>
<dbReference type="SMART" id="SM00233">
    <property type="entry name" value="PH"/>
    <property type="match status" value="1"/>
</dbReference>
<evidence type="ECO:0000256" key="8">
    <source>
        <dbReference type="ARBA" id="ARBA00022723"/>
    </source>
</evidence>
<dbReference type="GO" id="GO:0005737">
    <property type="term" value="C:cytoplasm"/>
    <property type="evidence" value="ECO:0007669"/>
    <property type="project" value="UniProtKB-SubCell"/>
</dbReference>
<evidence type="ECO:0000256" key="13">
    <source>
        <dbReference type="ARBA" id="ARBA00022833"/>
    </source>
</evidence>
<keyword evidence="8" id="KW-0479">Metal-binding</keyword>
<evidence type="ECO:0000259" key="17">
    <source>
        <dbReference type="PROSITE" id="PS50003"/>
    </source>
</evidence>
<proteinExistence type="inferred from homology"/>
<feature type="region of interest" description="Disordered" evidence="16">
    <location>
        <begin position="1091"/>
        <end position="1153"/>
    </location>
</feature>
<dbReference type="FunFam" id="3.30.60.20:FF:000002">
    <property type="entry name" value="Diacylglycerol kinase"/>
    <property type="match status" value="1"/>
</dbReference>
<dbReference type="GO" id="GO:0005886">
    <property type="term" value="C:plasma membrane"/>
    <property type="evidence" value="ECO:0007669"/>
    <property type="project" value="TreeGrafter"/>
</dbReference>